<dbReference type="GO" id="GO:0051607">
    <property type="term" value="P:defense response to virus"/>
    <property type="evidence" value="ECO:0007669"/>
    <property type="project" value="UniProtKB-KW"/>
</dbReference>
<dbReference type="RefSeq" id="WP_145075422.1">
    <property type="nucleotide sequence ID" value="NZ_JACIIY010000024.1"/>
</dbReference>
<evidence type="ECO:0000313" key="2">
    <source>
        <dbReference type="EMBL" id="TWH90296.1"/>
    </source>
</evidence>
<gene>
    <name evidence="2" type="ORF">IQ35_03579</name>
</gene>
<dbReference type="InterPro" id="IPR006116">
    <property type="entry name" value="NT_2-5OAS_ClassI-CCAase"/>
</dbReference>
<organism evidence="2 3">
    <name type="scientific">Sphingobium wenxiniae (strain DSM 21828 / CGMCC 1.7748 / JZ-1)</name>
    <dbReference type="NCBI Taxonomy" id="595605"/>
    <lineage>
        <taxon>Bacteria</taxon>
        <taxon>Pseudomonadati</taxon>
        <taxon>Pseudomonadota</taxon>
        <taxon>Alphaproteobacteria</taxon>
        <taxon>Sphingomonadales</taxon>
        <taxon>Sphingomonadaceae</taxon>
        <taxon>Sphingobium</taxon>
    </lineage>
</organism>
<keyword evidence="1" id="KW-0051">Antiviral defense</keyword>
<dbReference type="GO" id="GO:0016779">
    <property type="term" value="F:nucleotidyltransferase activity"/>
    <property type="evidence" value="ECO:0007669"/>
    <property type="project" value="InterPro"/>
</dbReference>
<sequence length="431" mass="48650">MATAPSSHPDTSTLDEILLDLAALIELSPYDRRIAESRYRRLKEHIERPSSTLRPYLIDGESLIYAQGSVATSTTVLSGDKEDRFDIDAIVEVDVPPDWSDNRALDELFVTLQGFPGVEKITRCTRCVQMQFAFMHMDVTIMDRRARIAGDRPGHIFHSPDTGPSYRVDANPWGFTDWFRSQVGVGDAAFADKMRAARNAASIRRLKFIDDRERQILADAEQVPLPPAIPTRIDAQEVVALKLLKRYLNLRYTNSALKRPPSVWITKLTADIGYDPRGLSHQLFTLAGGISANLRMHLANGTVPNELNPRYKPDRINDRWPHPLLAGRTDMECLADHLDALKAALNKMLFATQEDILKEIDRMFGETFGAAEREILKKRYDRRERSSGILIKPGSGGIFAPALVKAQPELRPVPQHRFHPARWPLRGSDDQ</sequence>
<dbReference type="CDD" id="cd05400">
    <property type="entry name" value="NT_2-5OAS_ClassI-CCAase"/>
    <property type="match status" value="1"/>
</dbReference>
<dbReference type="AlphaFoldDB" id="A0A562K4M4"/>
<evidence type="ECO:0008006" key="4">
    <source>
        <dbReference type="Google" id="ProtNLM"/>
    </source>
</evidence>
<name>A0A562K4M4_SPHWJ</name>
<protein>
    <recommendedName>
        <fullName evidence="4">Nucleotidyltransferase</fullName>
    </recommendedName>
</protein>
<dbReference type="Proteomes" id="UP000316624">
    <property type="component" value="Unassembled WGS sequence"/>
</dbReference>
<keyword evidence="3" id="KW-1185">Reference proteome</keyword>
<accession>A0A562K4M4</accession>
<dbReference type="EMBL" id="VLKK01000022">
    <property type="protein sequence ID" value="TWH90296.1"/>
    <property type="molecule type" value="Genomic_DNA"/>
</dbReference>
<evidence type="ECO:0000313" key="3">
    <source>
        <dbReference type="Proteomes" id="UP000316624"/>
    </source>
</evidence>
<reference evidence="2 3" key="1">
    <citation type="journal article" date="2015" name="Stand. Genomic Sci.">
        <title>Genomic Encyclopedia of Bacterial and Archaeal Type Strains, Phase III: the genomes of soil and plant-associated and newly described type strains.</title>
        <authorList>
            <person name="Whitman W.B."/>
            <person name="Woyke T."/>
            <person name="Klenk H.P."/>
            <person name="Zhou Y."/>
            <person name="Lilburn T.G."/>
            <person name="Beck B.J."/>
            <person name="De Vos P."/>
            <person name="Vandamme P."/>
            <person name="Eisen J.A."/>
            <person name="Garrity G."/>
            <person name="Hugenholtz P."/>
            <person name="Kyrpides N.C."/>
        </authorList>
    </citation>
    <scope>NUCLEOTIDE SEQUENCE [LARGE SCALE GENOMIC DNA]</scope>
    <source>
        <strain evidence="2 3">CGMCC 1.7748</strain>
    </source>
</reference>
<comment type="caution">
    <text evidence="2">The sequence shown here is derived from an EMBL/GenBank/DDBJ whole genome shotgun (WGS) entry which is preliminary data.</text>
</comment>
<evidence type="ECO:0000256" key="1">
    <source>
        <dbReference type="ARBA" id="ARBA00023118"/>
    </source>
</evidence>
<proteinExistence type="predicted"/>